<feature type="compositionally biased region" description="Polar residues" evidence="1">
    <location>
        <begin position="1"/>
        <end position="13"/>
    </location>
</feature>
<evidence type="ECO:0000313" key="3">
    <source>
        <dbReference type="Proteomes" id="UP000284706"/>
    </source>
</evidence>
<proteinExistence type="predicted"/>
<sequence>MSTAVSATNSPVASGTCPDLDNDQNTELNLVEDIFKYYADRPAIQDTCESQFGRDDDRQIRHDALDCPVKWKASLKYLTKPERRAKLRLAMRNLGYCSDTGSDTGSDTENAADKELARIERISAAMELLGYTSTSEEDSESDSDDMPASDGDVEGSDAGCPRTQEINESSASSFSASHDQIDLYGHDSN</sequence>
<comment type="caution">
    <text evidence="2">The sequence shown here is derived from an EMBL/GenBank/DDBJ whole genome shotgun (WGS) entry which is preliminary data.</text>
</comment>
<organism evidence="2 3">
    <name type="scientific">Gymnopilus dilepis</name>
    <dbReference type="NCBI Taxonomy" id="231916"/>
    <lineage>
        <taxon>Eukaryota</taxon>
        <taxon>Fungi</taxon>
        <taxon>Dikarya</taxon>
        <taxon>Basidiomycota</taxon>
        <taxon>Agaricomycotina</taxon>
        <taxon>Agaricomycetes</taxon>
        <taxon>Agaricomycetidae</taxon>
        <taxon>Agaricales</taxon>
        <taxon>Agaricineae</taxon>
        <taxon>Hymenogastraceae</taxon>
        <taxon>Gymnopilus</taxon>
    </lineage>
</organism>
<accession>A0A409WEP8</accession>
<gene>
    <name evidence="2" type="ORF">CVT26_007835</name>
</gene>
<evidence type="ECO:0000256" key="1">
    <source>
        <dbReference type="SAM" id="MobiDB-lite"/>
    </source>
</evidence>
<keyword evidence="3" id="KW-1185">Reference proteome</keyword>
<dbReference type="EMBL" id="NHYE01005097">
    <property type="protein sequence ID" value="PPQ76973.1"/>
    <property type="molecule type" value="Genomic_DNA"/>
</dbReference>
<feature type="region of interest" description="Disordered" evidence="1">
    <location>
        <begin position="1"/>
        <end position="24"/>
    </location>
</feature>
<feature type="compositionally biased region" description="Basic and acidic residues" evidence="1">
    <location>
        <begin position="179"/>
        <end position="189"/>
    </location>
</feature>
<reference evidence="2 3" key="1">
    <citation type="journal article" date="2018" name="Evol. Lett.">
        <title>Horizontal gene cluster transfer increased hallucinogenic mushroom diversity.</title>
        <authorList>
            <person name="Reynolds H.T."/>
            <person name="Vijayakumar V."/>
            <person name="Gluck-Thaler E."/>
            <person name="Korotkin H.B."/>
            <person name="Matheny P.B."/>
            <person name="Slot J.C."/>
        </authorList>
    </citation>
    <scope>NUCLEOTIDE SEQUENCE [LARGE SCALE GENOMIC DNA]</scope>
    <source>
        <strain evidence="2 3">SRW20</strain>
    </source>
</reference>
<protein>
    <submittedName>
        <fullName evidence="2">Uncharacterized protein</fullName>
    </submittedName>
</protein>
<name>A0A409WEP8_9AGAR</name>
<dbReference type="AlphaFoldDB" id="A0A409WEP8"/>
<feature type="compositionally biased region" description="Acidic residues" evidence="1">
    <location>
        <begin position="135"/>
        <end position="155"/>
    </location>
</feature>
<dbReference type="Proteomes" id="UP000284706">
    <property type="component" value="Unassembled WGS sequence"/>
</dbReference>
<feature type="region of interest" description="Disordered" evidence="1">
    <location>
        <begin position="129"/>
        <end position="189"/>
    </location>
</feature>
<evidence type="ECO:0000313" key="2">
    <source>
        <dbReference type="EMBL" id="PPQ76973.1"/>
    </source>
</evidence>
<dbReference type="InParanoid" id="A0A409WEP8"/>